<organism evidence="2">
    <name type="scientific">Mesocestoides corti</name>
    <name type="common">Flatworm</name>
    <dbReference type="NCBI Taxonomy" id="53468"/>
    <lineage>
        <taxon>Eukaryota</taxon>
        <taxon>Metazoa</taxon>
        <taxon>Spiralia</taxon>
        <taxon>Lophotrochozoa</taxon>
        <taxon>Platyhelminthes</taxon>
        <taxon>Cestoda</taxon>
        <taxon>Eucestoda</taxon>
        <taxon>Cyclophyllidea</taxon>
        <taxon>Mesocestoididae</taxon>
        <taxon>Mesocestoides</taxon>
    </lineage>
</organism>
<dbReference type="AlphaFoldDB" id="A0A5K3EP67"/>
<feature type="compositionally biased region" description="Acidic residues" evidence="1">
    <location>
        <begin position="314"/>
        <end position="326"/>
    </location>
</feature>
<sequence>LISSSILSNQLLSHSDENFSQPNQSAYYNATYASYPGLTDSEMRGTSEGPLSFSSFSAFPPHSMDAQTTTKRTLTSVKMLEKRRRRHHRQPLWLQRHATSDGGGGFGYHDVVRLPSPRHVQLFIDYLNPYLKQSISPLQIQFIINQWHLFRQTVQQNRRMQRLQAAEREDAKRRMQNGRQGSKKVDLFAKVVLRREAQALKRAASFAEFKRILMRASAKPLQHAQSIRALESRADLTEVSGGAVFHPPLDLNATVADSKTPDHVLAKSEDTKKGISKRSVDASLLDEKETASEYQTTLQKPSSPSSREIPSEELYTDEETEEHSDDELREAYNSYNDFLSSACKPKNKTLCTRSLFVRSRVDRSTLFLPPGIYVKRCDNPVWSSVPGGGSVVNSYQAMFNQAARLRSRMALKSLCAAADRMDSVDGFADRLGAPDYYHSDVGGSCTCLLPEEECLPTKVRLKVASVIVYNTSKGSTSTEVIALTEHVSCGCQRRCENRRCIPPLQLNNYTYDDCYCSCPEGNTRCQALLDGRAKFTDKELQIPLNGSYILPPCYHGPMDEVHLYHRHCPRPDGRIGEFEPT</sequence>
<accession>A0A5K3EP67</accession>
<name>A0A5K3EP67_MESCO</name>
<evidence type="ECO:0000256" key="1">
    <source>
        <dbReference type="SAM" id="MobiDB-lite"/>
    </source>
</evidence>
<reference evidence="2" key="1">
    <citation type="submission" date="2019-11" db="UniProtKB">
        <authorList>
            <consortium name="WormBaseParasite"/>
        </authorList>
    </citation>
    <scope>IDENTIFICATION</scope>
</reference>
<protein>
    <submittedName>
        <fullName evidence="2">PDGF_2 domain-containing protein</fullName>
    </submittedName>
</protein>
<feature type="region of interest" description="Disordered" evidence="1">
    <location>
        <begin position="286"/>
        <end position="326"/>
    </location>
</feature>
<proteinExistence type="predicted"/>
<dbReference type="WBParaSite" id="MCU_001669-RA">
    <property type="protein sequence ID" value="MCU_001669-RA"/>
    <property type="gene ID" value="MCU_001669"/>
</dbReference>
<evidence type="ECO:0000313" key="2">
    <source>
        <dbReference type="WBParaSite" id="MCU_001669-RA"/>
    </source>
</evidence>